<evidence type="ECO:0000313" key="2">
    <source>
        <dbReference type="EMBL" id="KZT22642.1"/>
    </source>
</evidence>
<dbReference type="CDD" id="cd09917">
    <property type="entry name" value="F-box_SF"/>
    <property type="match status" value="1"/>
</dbReference>
<proteinExistence type="predicted"/>
<organism evidence="2 3">
    <name type="scientific">Neolentinus lepideus HHB14362 ss-1</name>
    <dbReference type="NCBI Taxonomy" id="1314782"/>
    <lineage>
        <taxon>Eukaryota</taxon>
        <taxon>Fungi</taxon>
        <taxon>Dikarya</taxon>
        <taxon>Basidiomycota</taxon>
        <taxon>Agaricomycotina</taxon>
        <taxon>Agaricomycetes</taxon>
        <taxon>Gloeophyllales</taxon>
        <taxon>Gloeophyllaceae</taxon>
        <taxon>Neolentinus</taxon>
    </lineage>
</organism>
<dbReference type="InterPro" id="IPR036047">
    <property type="entry name" value="F-box-like_dom_sf"/>
</dbReference>
<name>A0A165QN12_9AGAM</name>
<sequence>MVKRTRQYGTSSIRIDGDQRPLKRSRKGRNVGKLTMLLAMPMDILFEIFAHLHPLDLLHVARTSKGLRRILLAPSSTSVWKDSLSADADLPECPLDLSYPGWAHLVYDPFCHRCSVARVKNPDWKLRVRLCTPCSKRELHVYFPWSFGAVPIPDLLPHRDIKETRSIYVRTHMINMTSRWKAFKQDQDARVNFFTERRNIVRQIDEHASKCEAWARKKALDRIEYQDTLRLARRAAIIQKLRDAGYSAELETMTADDWTSFDRLKPVAQKRALTDRESIIQFIMSRKRKQPQHVS</sequence>
<reference evidence="2 3" key="1">
    <citation type="journal article" date="2016" name="Mol. Biol. Evol.">
        <title>Comparative Genomics of Early-Diverging Mushroom-Forming Fungi Provides Insights into the Origins of Lignocellulose Decay Capabilities.</title>
        <authorList>
            <person name="Nagy L.G."/>
            <person name="Riley R."/>
            <person name="Tritt A."/>
            <person name="Adam C."/>
            <person name="Daum C."/>
            <person name="Floudas D."/>
            <person name="Sun H."/>
            <person name="Yadav J.S."/>
            <person name="Pangilinan J."/>
            <person name="Larsson K.H."/>
            <person name="Matsuura K."/>
            <person name="Barry K."/>
            <person name="Labutti K."/>
            <person name="Kuo R."/>
            <person name="Ohm R.A."/>
            <person name="Bhattacharya S.S."/>
            <person name="Shirouzu T."/>
            <person name="Yoshinaga Y."/>
            <person name="Martin F.M."/>
            <person name="Grigoriev I.V."/>
            <person name="Hibbett D.S."/>
        </authorList>
    </citation>
    <scope>NUCLEOTIDE SEQUENCE [LARGE SCALE GENOMIC DNA]</scope>
    <source>
        <strain evidence="2 3">HHB14362 ss-1</strain>
    </source>
</reference>
<gene>
    <name evidence="2" type="ORF">NEOLEDRAFT_635186</name>
</gene>
<dbReference type="Pfam" id="PF00646">
    <property type="entry name" value="F-box"/>
    <property type="match status" value="1"/>
</dbReference>
<dbReference type="AlphaFoldDB" id="A0A165QN12"/>
<dbReference type="PROSITE" id="PS50181">
    <property type="entry name" value="FBOX"/>
    <property type="match status" value="1"/>
</dbReference>
<dbReference type="SUPFAM" id="SSF81383">
    <property type="entry name" value="F-box domain"/>
    <property type="match status" value="1"/>
</dbReference>
<evidence type="ECO:0000259" key="1">
    <source>
        <dbReference type="PROSITE" id="PS50181"/>
    </source>
</evidence>
<dbReference type="InParanoid" id="A0A165QN12"/>
<dbReference type="EMBL" id="KV425593">
    <property type="protein sequence ID" value="KZT22642.1"/>
    <property type="molecule type" value="Genomic_DNA"/>
</dbReference>
<dbReference type="STRING" id="1314782.A0A165QN12"/>
<dbReference type="Proteomes" id="UP000076761">
    <property type="component" value="Unassembled WGS sequence"/>
</dbReference>
<feature type="domain" description="F-box" evidence="1">
    <location>
        <begin position="34"/>
        <end position="83"/>
    </location>
</feature>
<accession>A0A165QN12</accession>
<evidence type="ECO:0000313" key="3">
    <source>
        <dbReference type="Proteomes" id="UP000076761"/>
    </source>
</evidence>
<dbReference type="SMART" id="SM00256">
    <property type="entry name" value="FBOX"/>
    <property type="match status" value="1"/>
</dbReference>
<keyword evidence="3" id="KW-1185">Reference proteome</keyword>
<dbReference type="Gene3D" id="1.20.1280.50">
    <property type="match status" value="1"/>
</dbReference>
<dbReference type="OrthoDB" id="2322499at2759"/>
<dbReference type="InterPro" id="IPR001810">
    <property type="entry name" value="F-box_dom"/>
</dbReference>
<protein>
    <recommendedName>
        <fullName evidence="1">F-box domain-containing protein</fullName>
    </recommendedName>
</protein>